<dbReference type="InterPro" id="IPR000157">
    <property type="entry name" value="TIR_dom"/>
</dbReference>
<dbReference type="SUPFAM" id="SSF52200">
    <property type="entry name" value="Toll/Interleukin receptor TIR domain"/>
    <property type="match status" value="1"/>
</dbReference>
<feature type="domain" description="Ig-like" evidence="7">
    <location>
        <begin position="88"/>
        <end position="157"/>
    </location>
</feature>
<keyword evidence="5" id="KW-1133">Transmembrane helix</keyword>
<keyword evidence="5" id="KW-0472">Membrane</keyword>
<evidence type="ECO:0000256" key="1">
    <source>
        <dbReference type="ARBA" id="ARBA00009752"/>
    </source>
</evidence>
<dbReference type="InterPro" id="IPR015621">
    <property type="entry name" value="IL-1_rcpt_fam"/>
</dbReference>
<dbReference type="Pfam" id="PF01582">
    <property type="entry name" value="TIR"/>
    <property type="match status" value="1"/>
</dbReference>
<keyword evidence="4" id="KW-0393">Immunoglobulin domain</keyword>
<keyword evidence="2" id="KW-1015">Disulfide bond</keyword>
<organism evidence="8 9">
    <name type="scientific">Amphilophus citrinellus</name>
    <name type="common">Midas cichlid</name>
    <name type="synonym">Cichlasoma citrinellum</name>
    <dbReference type="NCBI Taxonomy" id="61819"/>
    <lineage>
        <taxon>Eukaryota</taxon>
        <taxon>Metazoa</taxon>
        <taxon>Chordata</taxon>
        <taxon>Craniata</taxon>
        <taxon>Vertebrata</taxon>
        <taxon>Euteleostomi</taxon>
        <taxon>Actinopterygii</taxon>
        <taxon>Neopterygii</taxon>
        <taxon>Teleostei</taxon>
        <taxon>Neoteleostei</taxon>
        <taxon>Acanthomorphata</taxon>
        <taxon>Ovalentaria</taxon>
        <taxon>Cichlomorphae</taxon>
        <taxon>Cichliformes</taxon>
        <taxon>Cichlidae</taxon>
        <taxon>New World cichlids</taxon>
        <taxon>Cichlasomatinae</taxon>
        <taxon>Heroini</taxon>
        <taxon>Amphilophus</taxon>
    </lineage>
</organism>
<dbReference type="PROSITE" id="PS50835">
    <property type="entry name" value="IG_LIKE"/>
    <property type="match status" value="2"/>
</dbReference>
<evidence type="ECO:0000256" key="5">
    <source>
        <dbReference type="SAM" id="Phobius"/>
    </source>
</evidence>
<feature type="transmembrane region" description="Helical" evidence="5">
    <location>
        <begin position="277"/>
        <end position="299"/>
    </location>
</feature>
<reference evidence="8" key="1">
    <citation type="submission" date="2025-08" db="UniProtKB">
        <authorList>
            <consortium name="Ensembl"/>
        </authorList>
    </citation>
    <scope>IDENTIFICATION</scope>
</reference>
<sequence>AVLSIEGCDLWKSSANKGMHLNRSMPAAEQMGLLVKGDALVILSASVKHQGNYSCSLKNSSKWISLKVYTAQSREYEETQEKTCYTHESCTLYCSNKHEFLDTLNITRNSSTWQKEGESSPSNGYFSSVKKEDSGIYNCTWSYLYDGQLYNITSTVKLDVQPSEKSKKPVIISPKNNQIFDVDLDSVVIDCKAVMYSESDELLWLSGTSFVKGNSSLPVFYNYTSDHKTKEIKGTASLVFRKVSEDDLTKRYTCKLQSDHETSVVNITLKQKARRSYTSLGVCIVSIVVVMAVTVVIYVKFKVDITLFIRDTFRYSDFVVVCSDGKCYDSFLMCYKCNTAGGLNAHDARWLESVLEERFGYSLCLYDRDVLPGKAITEAVLDCIEQSRTVVLVPVSTHPDLESGLPTAIHEALVERQTRLIFITTETTATSRSDSFPEALQLLNEAGDCVTWKGKSSMPTSSSFWKQLRYYLPVPQRAAKVKLLPKTIQDVTS</sequence>
<dbReference type="Gene3D" id="3.40.50.10140">
    <property type="entry name" value="Toll/interleukin-1 receptor homology (TIR) domain"/>
    <property type="match status" value="1"/>
</dbReference>
<dbReference type="InterPro" id="IPR013783">
    <property type="entry name" value="Ig-like_fold"/>
</dbReference>
<dbReference type="Ensembl" id="ENSACIT00000025544.1">
    <property type="protein sequence ID" value="ENSACIP00000024893.1"/>
    <property type="gene ID" value="ENSACIG00000019300.1"/>
</dbReference>
<evidence type="ECO:0000259" key="7">
    <source>
        <dbReference type="PROSITE" id="PS50835"/>
    </source>
</evidence>
<evidence type="ECO:0000256" key="2">
    <source>
        <dbReference type="ARBA" id="ARBA00023157"/>
    </source>
</evidence>
<protein>
    <recommendedName>
        <fullName evidence="10">Interleukin 18 receptor 1</fullName>
    </recommendedName>
</protein>
<dbReference type="PRINTS" id="PR01537">
    <property type="entry name" value="INTRLKN1R1F"/>
</dbReference>
<name>A0A3Q0STA4_AMPCI</name>
<dbReference type="PROSITE" id="PS50104">
    <property type="entry name" value="TIR"/>
    <property type="match status" value="1"/>
</dbReference>
<dbReference type="Gene3D" id="2.60.40.10">
    <property type="entry name" value="Immunoglobulins"/>
    <property type="match status" value="3"/>
</dbReference>
<keyword evidence="3" id="KW-0325">Glycoprotein</keyword>
<reference evidence="8" key="2">
    <citation type="submission" date="2025-09" db="UniProtKB">
        <authorList>
            <consortium name="Ensembl"/>
        </authorList>
    </citation>
    <scope>IDENTIFICATION</scope>
</reference>
<dbReference type="InterPro" id="IPR007110">
    <property type="entry name" value="Ig-like_dom"/>
</dbReference>
<dbReference type="OMA" id="THFREHD"/>
<comment type="similarity">
    <text evidence="1">Belongs to the interleukin-1 receptor family.</text>
</comment>
<dbReference type="InterPro" id="IPR035897">
    <property type="entry name" value="Toll_tir_struct_dom_sf"/>
</dbReference>
<evidence type="ECO:0000256" key="3">
    <source>
        <dbReference type="ARBA" id="ARBA00023180"/>
    </source>
</evidence>
<dbReference type="STRING" id="61819.ENSACIP00000024893"/>
<evidence type="ECO:0000259" key="6">
    <source>
        <dbReference type="PROSITE" id="PS50104"/>
    </source>
</evidence>
<evidence type="ECO:0008006" key="10">
    <source>
        <dbReference type="Google" id="ProtNLM"/>
    </source>
</evidence>
<accession>A0A3Q0STA4</accession>
<evidence type="ECO:0000313" key="9">
    <source>
        <dbReference type="Proteomes" id="UP000261340"/>
    </source>
</evidence>
<keyword evidence="9" id="KW-1185">Reference proteome</keyword>
<proteinExistence type="inferred from homology"/>
<dbReference type="GO" id="GO:0007165">
    <property type="term" value="P:signal transduction"/>
    <property type="evidence" value="ECO:0007669"/>
    <property type="project" value="InterPro"/>
</dbReference>
<dbReference type="GeneTree" id="ENSGT01090000259985"/>
<evidence type="ECO:0000313" key="8">
    <source>
        <dbReference type="Ensembl" id="ENSACIP00000024893.1"/>
    </source>
</evidence>
<keyword evidence="5" id="KW-0812">Transmembrane</keyword>
<dbReference type="PANTHER" id="PTHR11890:SF6">
    <property type="entry name" value="INTERLEUKIN-18 RECEPTOR 1"/>
    <property type="match status" value="1"/>
</dbReference>
<evidence type="ECO:0000256" key="4">
    <source>
        <dbReference type="ARBA" id="ARBA00023319"/>
    </source>
</evidence>
<dbReference type="AlphaFoldDB" id="A0A3Q0STA4"/>
<dbReference type="PANTHER" id="PTHR11890">
    <property type="entry name" value="INTERLEUKIN-1 RECEPTOR FAMILY MEMBER"/>
    <property type="match status" value="1"/>
</dbReference>
<feature type="domain" description="TIR" evidence="6">
    <location>
        <begin position="326"/>
        <end position="472"/>
    </location>
</feature>
<feature type="domain" description="Ig-like" evidence="7">
    <location>
        <begin position="169"/>
        <end position="270"/>
    </location>
</feature>
<dbReference type="Proteomes" id="UP000261340">
    <property type="component" value="Unplaced"/>
</dbReference>